<feature type="transmembrane region" description="Helical" evidence="2">
    <location>
        <begin position="25"/>
        <end position="53"/>
    </location>
</feature>
<comment type="caution">
    <text evidence="3">The sequence shown here is derived from an EMBL/GenBank/DDBJ whole genome shotgun (WGS) entry which is preliminary data.</text>
</comment>
<feature type="compositionally biased region" description="Polar residues" evidence="1">
    <location>
        <begin position="114"/>
        <end position="125"/>
    </location>
</feature>
<evidence type="ECO:0000313" key="3">
    <source>
        <dbReference type="EMBL" id="CAK7209537.1"/>
    </source>
</evidence>
<sequence length="203" mass="22542">MLITARRTIPLAAPPSNLNAKHCAALSWCSGATLGIIIGSGVLIFMAICVAYCCNRAHRKAKNTVKGKVLGMIFKSFKSSKNGKGDQPADDEEQLRPQQPPPPPPGDPQFQAPTYYQQQPYSNGNPADAPYEYPRYPEYPQFQGQHPQYPPQNQPWQPRQPQPSKREAKQQKQQTRAAISPEETPAETQMRLNRLATALASSM</sequence>
<accession>A0ABP0AQJ3</accession>
<protein>
    <submittedName>
        <fullName evidence="3">Uncharacterized protein</fullName>
    </submittedName>
</protein>
<name>A0ABP0AQJ3_9PEZI</name>
<feature type="compositionally biased region" description="Pro residues" evidence="1">
    <location>
        <begin position="98"/>
        <end position="107"/>
    </location>
</feature>
<keyword evidence="4" id="KW-1185">Reference proteome</keyword>
<evidence type="ECO:0000256" key="2">
    <source>
        <dbReference type="SAM" id="Phobius"/>
    </source>
</evidence>
<proteinExistence type="predicted"/>
<feature type="compositionally biased region" description="Low complexity" evidence="1">
    <location>
        <begin position="130"/>
        <end position="147"/>
    </location>
</feature>
<dbReference type="Proteomes" id="UP001642406">
    <property type="component" value="Unassembled WGS sequence"/>
</dbReference>
<dbReference type="EMBL" id="CAWUHC010000003">
    <property type="protein sequence ID" value="CAK7209537.1"/>
    <property type="molecule type" value="Genomic_DNA"/>
</dbReference>
<reference evidence="3 4" key="1">
    <citation type="submission" date="2024-01" db="EMBL/GenBank/DDBJ databases">
        <authorList>
            <person name="Allen C."/>
            <person name="Tagirdzhanova G."/>
        </authorList>
    </citation>
    <scope>NUCLEOTIDE SEQUENCE [LARGE SCALE GENOMIC DNA]</scope>
</reference>
<feature type="compositionally biased region" description="Pro residues" evidence="1">
    <location>
        <begin position="148"/>
        <end position="161"/>
    </location>
</feature>
<feature type="region of interest" description="Disordered" evidence="1">
    <location>
        <begin position="78"/>
        <end position="189"/>
    </location>
</feature>
<gene>
    <name evidence="3" type="ORF">SBRCBS47491_000477</name>
</gene>
<keyword evidence="2" id="KW-0812">Transmembrane</keyword>
<evidence type="ECO:0000313" key="4">
    <source>
        <dbReference type="Proteomes" id="UP001642406"/>
    </source>
</evidence>
<keyword evidence="2" id="KW-0472">Membrane</keyword>
<organism evidence="3 4">
    <name type="scientific">Sporothrix bragantina</name>
    <dbReference type="NCBI Taxonomy" id="671064"/>
    <lineage>
        <taxon>Eukaryota</taxon>
        <taxon>Fungi</taxon>
        <taxon>Dikarya</taxon>
        <taxon>Ascomycota</taxon>
        <taxon>Pezizomycotina</taxon>
        <taxon>Sordariomycetes</taxon>
        <taxon>Sordariomycetidae</taxon>
        <taxon>Ophiostomatales</taxon>
        <taxon>Ophiostomataceae</taxon>
        <taxon>Sporothrix</taxon>
    </lineage>
</organism>
<evidence type="ECO:0000256" key="1">
    <source>
        <dbReference type="SAM" id="MobiDB-lite"/>
    </source>
</evidence>
<keyword evidence="2" id="KW-1133">Transmembrane helix</keyword>